<dbReference type="Pfam" id="PF01497">
    <property type="entry name" value="Peripla_BP_2"/>
    <property type="match status" value="1"/>
</dbReference>
<dbReference type="InterPro" id="IPR050902">
    <property type="entry name" value="ABC_Transporter_SBP"/>
</dbReference>
<evidence type="ECO:0000256" key="1">
    <source>
        <dbReference type="ARBA" id="ARBA00008814"/>
    </source>
</evidence>
<dbReference type="InterPro" id="IPR002491">
    <property type="entry name" value="ABC_transptr_periplasmic_BD"/>
</dbReference>
<dbReference type="SUPFAM" id="SSF53807">
    <property type="entry name" value="Helical backbone' metal receptor"/>
    <property type="match status" value="1"/>
</dbReference>
<dbReference type="PROSITE" id="PS50983">
    <property type="entry name" value="FE_B12_PBP"/>
    <property type="match status" value="1"/>
</dbReference>
<dbReference type="PROSITE" id="PS51257">
    <property type="entry name" value="PROKAR_LIPOPROTEIN"/>
    <property type="match status" value="1"/>
</dbReference>
<reference evidence="4 5" key="1">
    <citation type="submission" date="2014-12" db="EMBL/GenBank/DDBJ databases">
        <title>Frankia sp. BMG5.1 draft genome.</title>
        <authorList>
            <person name="Gtari M."/>
            <person name="Ghodhbane-Gtari F."/>
            <person name="Nouioui I."/>
            <person name="Ktari A."/>
            <person name="Hezbri K."/>
            <person name="Mimouni W."/>
            <person name="Sbissi I."/>
            <person name="Ayari A."/>
            <person name="Yamanaka T."/>
            <person name="Normand P."/>
            <person name="Tisa L.S."/>
            <person name="Boudabous A."/>
        </authorList>
    </citation>
    <scope>NUCLEOTIDE SEQUENCE [LARGE SCALE GENOMIC DNA]</scope>
    <source>
        <strain evidence="4 5">BMG5.1</strain>
    </source>
</reference>
<dbReference type="PANTHER" id="PTHR30535">
    <property type="entry name" value="VITAMIN B12-BINDING PROTEIN"/>
    <property type="match status" value="1"/>
</dbReference>
<dbReference type="Proteomes" id="UP000035425">
    <property type="component" value="Unassembled WGS sequence"/>
</dbReference>
<dbReference type="RefSeq" id="WP_047221834.1">
    <property type="nucleotide sequence ID" value="NZ_JWIO01000004.1"/>
</dbReference>
<dbReference type="PANTHER" id="PTHR30535:SF7">
    <property type="entry name" value="IRON(III) DICITRATE-BINDING PROTEIN"/>
    <property type="match status" value="1"/>
</dbReference>
<keyword evidence="5" id="KW-1185">Reference proteome</keyword>
<feature type="chain" id="PRO_5045792128" evidence="2">
    <location>
        <begin position="19"/>
        <end position="337"/>
    </location>
</feature>
<dbReference type="EMBL" id="JWIO01000004">
    <property type="protein sequence ID" value="KLL12533.1"/>
    <property type="molecule type" value="Genomic_DNA"/>
</dbReference>
<keyword evidence="2" id="KW-0732">Signal</keyword>
<name>A0ABR5F714_9ACTN</name>
<feature type="domain" description="Fe/B12 periplasmic-binding" evidence="3">
    <location>
        <begin position="68"/>
        <end position="337"/>
    </location>
</feature>
<organism evidence="4 5">
    <name type="scientific">Protofrankia coriariae</name>
    <dbReference type="NCBI Taxonomy" id="1562887"/>
    <lineage>
        <taxon>Bacteria</taxon>
        <taxon>Bacillati</taxon>
        <taxon>Actinomycetota</taxon>
        <taxon>Actinomycetes</taxon>
        <taxon>Frankiales</taxon>
        <taxon>Frankiaceae</taxon>
        <taxon>Protofrankia</taxon>
    </lineage>
</organism>
<protein>
    <submittedName>
        <fullName evidence="4">ABC transporter substrate-binding protein</fullName>
    </submittedName>
</protein>
<comment type="similarity">
    <text evidence="1">Belongs to the bacterial solute-binding protein 8 family.</text>
</comment>
<evidence type="ECO:0000313" key="4">
    <source>
        <dbReference type="EMBL" id="KLL12533.1"/>
    </source>
</evidence>
<evidence type="ECO:0000313" key="5">
    <source>
        <dbReference type="Proteomes" id="UP000035425"/>
    </source>
</evidence>
<accession>A0ABR5F714</accession>
<feature type="signal peptide" evidence="2">
    <location>
        <begin position="1"/>
        <end position="18"/>
    </location>
</feature>
<evidence type="ECO:0000259" key="3">
    <source>
        <dbReference type="PROSITE" id="PS50983"/>
    </source>
</evidence>
<dbReference type="Gene3D" id="3.40.50.1980">
    <property type="entry name" value="Nitrogenase molybdenum iron protein domain"/>
    <property type="match status" value="2"/>
</dbReference>
<evidence type="ECO:0000256" key="2">
    <source>
        <dbReference type="SAM" id="SignalP"/>
    </source>
</evidence>
<proteinExistence type="inferred from homology"/>
<gene>
    <name evidence="4" type="ORF">FrCorBMG51_04590</name>
</gene>
<comment type="caution">
    <text evidence="4">The sequence shown here is derived from an EMBL/GenBank/DDBJ whole genome shotgun (WGS) entry which is preliminary data.</text>
</comment>
<sequence>MRITAARKCALVALVACAVGLTACGSDSTTEGNGTVGAAPARATAGAGYPVDIQNCGRTLHFDRPPTRIVSGWTTSTELLIALGATEKTVGQYNTSSGTPLPQYAEAEKKIPTLSVSAPTREALLAARPDLIWADGSYLFDGQQLPTIDDLKAQGIQVLILSGFCTDDASKARVRDVDADLTALGRILGVTAKADELKTDIDNRLRQVSAQVAGRSPVPVALISSFNGTIYTYEGVYSDIARLAGATNIYAGILPAGKYYGQLSVEDITKKNPATLVYLLSGSESEESARKYLTTTFPTLDAVKNNRLVFLPQSYSTNLSGVDGVVRLATSLHSGPS</sequence>